<gene>
    <name evidence="9" type="ORF">J2Z34_000677</name>
</gene>
<protein>
    <recommendedName>
        <fullName evidence="3">lipoate--protein ligase</fullName>
        <ecNumber evidence="3">6.3.1.20</ecNumber>
    </recommendedName>
</protein>
<dbReference type="Proteomes" id="UP001519271">
    <property type="component" value="Unassembled WGS sequence"/>
</dbReference>
<dbReference type="CDD" id="cd16443">
    <property type="entry name" value="LplA"/>
    <property type="match status" value="1"/>
</dbReference>
<evidence type="ECO:0000256" key="1">
    <source>
        <dbReference type="ARBA" id="ARBA00005085"/>
    </source>
</evidence>
<reference evidence="9 10" key="1">
    <citation type="submission" date="2021-03" db="EMBL/GenBank/DDBJ databases">
        <title>Genomic Encyclopedia of Type Strains, Phase IV (KMG-IV): sequencing the most valuable type-strain genomes for metagenomic binning, comparative biology and taxonomic classification.</title>
        <authorList>
            <person name="Goeker M."/>
        </authorList>
    </citation>
    <scope>NUCLEOTIDE SEQUENCE [LARGE SCALE GENOMIC DNA]</scope>
    <source>
        <strain evidence="9 10">DSM 6139</strain>
    </source>
</reference>
<dbReference type="Pfam" id="PF10437">
    <property type="entry name" value="Lip_prot_lig_C"/>
    <property type="match status" value="1"/>
</dbReference>
<comment type="pathway">
    <text evidence="2">Protein modification; protein lipoylation via exogenous pathway; protein N(6)-(lipoyl)lysine from lipoate: step 1/2.</text>
</comment>
<comment type="caution">
    <text evidence="9">The sequence shown here is derived from an EMBL/GenBank/DDBJ whole genome shotgun (WGS) entry which is preliminary data.</text>
</comment>
<organism evidence="9 10">
    <name type="scientific">Youngiibacter multivorans</name>
    <dbReference type="NCBI Taxonomy" id="937251"/>
    <lineage>
        <taxon>Bacteria</taxon>
        <taxon>Bacillati</taxon>
        <taxon>Bacillota</taxon>
        <taxon>Clostridia</taxon>
        <taxon>Eubacteriales</taxon>
        <taxon>Clostridiaceae</taxon>
        <taxon>Youngiibacter</taxon>
    </lineage>
</organism>
<evidence type="ECO:0000256" key="5">
    <source>
        <dbReference type="ARBA" id="ARBA00022741"/>
    </source>
</evidence>
<keyword evidence="10" id="KW-1185">Reference proteome</keyword>
<keyword evidence="6" id="KW-0067">ATP-binding</keyword>
<evidence type="ECO:0000256" key="6">
    <source>
        <dbReference type="ARBA" id="ARBA00022840"/>
    </source>
</evidence>
<keyword evidence="5" id="KW-0547">Nucleotide-binding</keyword>
<dbReference type="Pfam" id="PF21948">
    <property type="entry name" value="LplA-B_cat"/>
    <property type="match status" value="1"/>
</dbReference>
<evidence type="ECO:0000259" key="8">
    <source>
        <dbReference type="PROSITE" id="PS51733"/>
    </source>
</evidence>
<dbReference type="SUPFAM" id="SSF55681">
    <property type="entry name" value="Class II aaRS and biotin synthetases"/>
    <property type="match status" value="1"/>
</dbReference>
<evidence type="ECO:0000313" key="9">
    <source>
        <dbReference type="EMBL" id="MBP1918205.1"/>
    </source>
</evidence>
<dbReference type="InterPro" id="IPR004143">
    <property type="entry name" value="BPL_LPL_catalytic"/>
</dbReference>
<dbReference type="PANTHER" id="PTHR12561:SF3">
    <property type="entry name" value="LIPOYLTRANSFERASE 1, MITOCHONDRIAL"/>
    <property type="match status" value="1"/>
</dbReference>
<evidence type="ECO:0000256" key="7">
    <source>
        <dbReference type="ARBA" id="ARBA00048037"/>
    </source>
</evidence>
<feature type="domain" description="BPL/LPL catalytic" evidence="8">
    <location>
        <begin position="24"/>
        <end position="211"/>
    </location>
</feature>
<dbReference type="PANTHER" id="PTHR12561">
    <property type="entry name" value="LIPOATE-PROTEIN LIGASE"/>
    <property type="match status" value="1"/>
</dbReference>
<comment type="catalytic activity">
    <reaction evidence="7">
        <text>L-lysyl-[lipoyl-carrier protein] + (R)-lipoate + ATP = N(6)-[(R)-lipoyl]-L-lysyl-[lipoyl-carrier protein] + AMP + diphosphate + H(+)</text>
        <dbReference type="Rhea" id="RHEA:49288"/>
        <dbReference type="Rhea" id="RHEA-COMP:10500"/>
        <dbReference type="Rhea" id="RHEA-COMP:10502"/>
        <dbReference type="ChEBI" id="CHEBI:15378"/>
        <dbReference type="ChEBI" id="CHEBI:29969"/>
        <dbReference type="ChEBI" id="CHEBI:30616"/>
        <dbReference type="ChEBI" id="CHEBI:33019"/>
        <dbReference type="ChEBI" id="CHEBI:83088"/>
        <dbReference type="ChEBI" id="CHEBI:83099"/>
        <dbReference type="ChEBI" id="CHEBI:456215"/>
        <dbReference type="EC" id="6.3.1.20"/>
    </reaction>
</comment>
<dbReference type="NCBIfam" id="TIGR00545">
    <property type="entry name" value="lipoyltrans"/>
    <property type="match status" value="1"/>
</dbReference>
<dbReference type="RefSeq" id="WP_209458449.1">
    <property type="nucleotide sequence ID" value="NZ_JAGGKC010000004.1"/>
</dbReference>
<dbReference type="InterPro" id="IPR045864">
    <property type="entry name" value="aa-tRNA-synth_II/BPL/LPL"/>
</dbReference>
<dbReference type="InterPro" id="IPR004562">
    <property type="entry name" value="LipoylTrfase_LipoateP_Ligase"/>
</dbReference>
<dbReference type="EMBL" id="JAGGKC010000004">
    <property type="protein sequence ID" value="MBP1918205.1"/>
    <property type="molecule type" value="Genomic_DNA"/>
</dbReference>
<dbReference type="SUPFAM" id="SSF82649">
    <property type="entry name" value="SufE/NifU"/>
    <property type="match status" value="1"/>
</dbReference>
<accession>A0ABS4G0Y3</accession>
<evidence type="ECO:0000256" key="4">
    <source>
        <dbReference type="ARBA" id="ARBA00022598"/>
    </source>
</evidence>
<sequence>MKYIVNESNNPYYNLAFEEYVFKNLKGEYILLWRNSPSIIVGRFQNIVEEVNIPFARANNIDIIRRVTGGGAVYHDLGNLNFSFITEPDSIENIDLKAHNLVIARALCKIGVKCERNSRNDIIIEGKKISGSAQSINHNRVLNHGTLLFDSQLEMLNNVLSVKRGKIESKGIKSVSNSVTNIKPFLNEEINIVTFKKLLLEGINSSLNLEDSEYKLNSDDIKNIESIAESKYRTWEWNFSNSPKFIYCGHKINLDSSFEIRLQVEKGIIINCKFYGDLIDKCDLRVLEDTIEGLRYDLDEVKNALSVIKVNEFLRNITNENLLECMFN</sequence>
<dbReference type="Gene3D" id="3.30.390.50">
    <property type="entry name" value="CO dehydrogenase flavoprotein, C-terminal domain"/>
    <property type="match status" value="1"/>
</dbReference>
<dbReference type="GO" id="GO:0016979">
    <property type="term" value="F:lipoate-protein ligase activity"/>
    <property type="evidence" value="ECO:0007669"/>
    <property type="project" value="UniProtKB-EC"/>
</dbReference>
<dbReference type="Gene3D" id="3.30.930.10">
    <property type="entry name" value="Bira Bifunctional Protein, Domain 2"/>
    <property type="match status" value="1"/>
</dbReference>
<keyword evidence="4 9" id="KW-0436">Ligase</keyword>
<name>A0ABS4G0Y3_9CLOT</name>
<dbReference type="InterPro" id="IPR019491">
    <property type="entry name" value="Lipoate_protein_ligase_C"/>
</dbReference>
<evidence type="ECO:0000256" key="3">
    <source>
        <dbReference type="ARBA" id="ARBA00012367"/>
    </source>
</evidence>
<evidence type="ECO:0000313" key="10">
    <source>
        <dbReference type="Proteomes" id="UP001519271"/>
    </source>
</evidence>
<dbReference type="PROSITE" id="PS51733">
    <property type="entry name" value="BPL_LPL_CATALYTIC"/>
    <property type="match status" value="1"/>
</dbReference>
<proteinExistence type="predicted"/>
<dbReference type="EC" id="6.3.1.20" evidence="3"/>
<evidence type="ECO:0000256" key="2">
    <source>
        <dbReference type="ARBA" id="ARBA00005124"/>
    </source>
</evidence>
<comment type="pathway">
    <text evidence="1">Protein modification; protein lipoylation via exogenous pathway; protein N(6)-(lipoyl)lysine from lipoate: step 2/2.</text>
</comment>